<dbReference type="Proteomes" id="UP000225706">
    <property type="component" value="Unassembled WGS sequence"/>
</dbReference>
<evidence type="ECO:0000313" key="3">
    <source>
        <dbReference type="EMBL" id="PFX30195.1"/>
    </source>
</evidence>
<evidence type="ECO:0000256" key="1">
    <source>
        <dbReference type="ARBA" id="ARBA00007361"/>
    </source>
</evidence>
<proteinExistence type="inferred from homology"/>
<dbReference type="AlphaFoldDB" id="A0A2B4SP70"/>
<dbReference type="EMBL" id="LSMT01000054">
    <property type="protein sequence ID" value="PFX30195.1"/>
    <property type="molecule type" value="Genomic_DNA"/>
</dbReference>
<evidence type="ECO:0000259" key="2">
    <source>
        <dbReference type="Pfam" id="PF01248"/>
    </source>
</evidence>
<organism evidence="3 4">
    <name type="scientific">Stylophora pistillata</name>
    <name type="common">Smooth cauliflower coral</name>
    <dbReference type="NCBI Taxonomy" id="50429"/>
    <lineage>
        <taxon>Eukaryota</taxon>
        <taxon>Metazoa</taxon>
        <taxon>Cnidaria</taxon>
        <taxon>Anthozoa</taxon>
        <taxon>Hexacorallia</taxon>
        <taxon>Scleractinia</taxon>
        <taxon>Astrocoeniina</taxon>
        <taxon>Pocilloporidae</taxon>
        <taxon>Stylophora</taxon>
    </lineage>
</organism>
<dbReference type="Pfam" id="PF01248">
    <property type="entry name" value="Ribosomal_L7Ae"/>
    <property type="match status" value="1"/>
</dbReference>
<feature type="domain" description="Ribosomal protein eL8/eL30/eS12/Gadd45" evidence="2">
    <location>
        <begin position="30"/>
        <end position="110"/>
    </location>
</feature>
<sequence>MTQETVENETDEFCGENMGDMVHRLKIRWALQEVLNQAQINGHLVCGVHDAANELAVDLDTIGLCVLVENPRADPGIQVHCRLIEAYCWECAIPVIKVNNSCKLSEMTKHHMVLREPLHCVLVKNLSSDVESVSILLQFARHSPAPLLKIT</sequence>
<gene>
    <name evidence="3" type="primary">GADD45G</name>
    <name evidence="3" type="ORF">AWC38_SpisGene5018</name>
</gene>
<dbReference type="PANTHER" id="PTHR10411:SF8">
    <property type="entry name" value="FI09246P"/>
    <property type="match status" value="1"/>
</dbReference>
<accession>A0A2B4SP70</accession>
<dbReference type="GO" id="GO:0005737">
    <property type="term" value="C:cytoplasm"/>
    <property type="evidence" value="ECO:0007669"/>
    <property type="project" value="TreeGrafter"/>
</dbReference>
<comment type="caution">
    <text evidence="3">The sequence shown here is derived from an EMBL/GenBank/DDBJ whole genome shotgun (WGS) entry which is preliminary data.</text>
</comment>
<dbReference type="InterPro" id="IPR004038">
    <property type="entry name" value="Ribosomal_eL8/eL30/eS12/Gad45"/>
</dbReference>
<dbReference type="GO" id="GO:0051726">
    <property type="term" value="P:regulation of cell cycle"/>
    <property type="evidence" value="ECO:0007669"/>
    <property type="project" value="InterPro"/>
</dbReference>
<protein>
    <submittedName>
        <fullName evidence="3">Growth arrest and DNA damage-inducible protein GADD45 gamma</fullName>
    </submittedName>
</protein>
<dbReference type="PANTHER" id="PTHR10411">
    <property type="entry name" value="GROWTH ARREST AND DNA DAMAGE-INDUCIBLE PROTEIN GADD45"/>
    <property type="match status" value="1"/>
</dbReference>
<dbReference type="STRING" id="50429.A0A2B4SP70"/>
<comment type="similarity">
    <text evidence="1">Belongs to the GADD45 family.</text>
</comment>
<keyword evidence="4" id="KW-1185">Reference proteome</keyword>
<dbReference type="GO" id="GO:0005634">
    <property type="term" value="C:nucleus"/>
    <property type="evidence" value="ECO:0007669"/>
    <property type="project" value="InterPro"/>
</dbReference>
<reference evidence="4" key="1">
    <citation type="journal article" date="2017" name="bioRxiv">
        <title>Comparative analysis of the genomes of Stylophora pistillata and Acropora digitifera provides evidence for extensive differences between species of corals.</title>
        <authorList>
            <person name="Voolstra C.R."/>
            <person name="Li Y."/>
            <person name="Liew Y.J."/>
            <person name="Baumgarten S."/>
            <person name="Zoccola D."/>
            <person name="Flot J.-F."/>
            <person name="Tambutte S."/>
            <person name="Allemand D."/>
            <person name="Aranda M."/>
        </authorList>
    </citation>
    <scope>NUCLEOTIDE SEQUENCE [LARGE SCALE GENOMIC DNA]</scope>
</reference>
<dbReference type="Gene3D" id="3.30.1330.30">
    <property type="match status" value="1"/>
</dbReference>
<evidence type="ECO:0000313" key="4">
    <source>
        <dbReference type="Proteomes" id="UP000225706"/>
    </source>
</evidence>
<dbReference type="OrthoDB" id="5976967at2759"/>
<name>A0A2B4SP70_STYPI</name>
<dbReference type="InterPro" id="IPR029064">
    <property type="entry name" value="Ribosomal_eL30-like_sf"/>
</dbReference>
<dbReference type="SUPFAM" id="SSF55315">
    <property type="entry name" value="L30e-like"/>
    <property type="match status" value="1"/>
</dbReference>
<dbReference type="InterPro" id="IPR024824">
    <property type="entry name" value="GADD45"/>
</dbReference>